<evidence type="ECO:0000259" key="1">
    <source>
        <dbReference type="SMART" id="SM00471"/>
    </source>
</evidence>
<gene>
    <name evidence="2" type="primary">yfbR</name>
    <name evidence="2" type="ORF">IAD51_00155</name>
</gene>
<evidence type="ECO:0000313" key="2">
    <source>
        <dbReference type="EMBL" id="HIU20643.1"/>
    </source>
</evidence>
<reference evidence="2" key="2">
    <citation type="journal article" date="2021" name="PeerJ">
        <title>Extensive microbial diversity within the chicken gut microbiome revealed by metagenomics and culture.</title>
        <authorList>
            <person name="Gilroy R."/>
            <person name="Ravi A."/>
            <person name="Getino M."/>
            <person name="Pursley I."/>
            <person name="Horton D.L."/>
            <person name="Alikhan N.F."/>
            <person name="Baker D."/>
            <person name="Gharbi K."/>
            <person name="Hall N."/>
            <person name="Watson M."/>
            <person name="Adriaenssens E.M."/>
            <person name="Foster-Nyarko E."/>
            <person name="Jarju S."/>
            <person name="Secka A."/>
            <person name="Antonio M."/>
            <person name="Oren A."/>
            <person name="Chaudhuri R.R."/>
            <person name="La Ragione R."/>
            <person name="Hildebrand F."/>
            <person name="Pallen M.J."/>
        </authorList>
    </citation>
    <scope>NUCLEOTIDE SEQUENCE</scope>
    <source>
        <strain evidence="2">1063</strain>
    </source>
</reference>
<dbReference type="EC" id="3.1.3.89" evidence="2"/>
<dbReference type="SUPFAM" id="SSF109604">
    <property type="entry name" value="HD-domain/PDEase-like"/>
    <property type="match status" value="1"/>
</dbReference>
<sequence length="192" mass="21968">MYTFYALLNRMKLIGRWSLMRSTTKEDLMQHAAHVAIVGQALGIIRNTYFGGNVDTDRIAALALYHDTAEVVSGDLPTPIKYYSPRIKSAYSEIEDVINGKLLQSLPPEMAEKYSEYIRPDTETTEYKLMKVADKVSAYIKCIEERLSGNKEFDTAFKRLQKQLDGLMPEYPELKFFLDNFGEGYGQQLDIL</sequence>
<keyword evidence="2" id="KW-0378">Hydrolase</keyword>
<dbReference type="Gene3D" id="1.10.3210.10">
    <property type="entry name" value="Hypothetical protein af1432"/>
    <property type="match status" value="1"/>
</dbReference>
<name>A0A9D1HRZ9_9FIRM</name>
<protein>
    <submittedName>
        <fullName evidence="2">5'-deoxynucleotidase</fullName>
        <ecNumber evidence="2">3.1.3.89</ecNumber>
    </submittedName>
</protein>
<dbReference type="AlphaFoldDB" id="A0A9D1HRZ9"/>
<dbReference type="CDD" id="cd00077">
    <property type="entry name" value="HDc"/>
    <property type="match status" value="1"/>
</dbReference>
<evidence type="ECO:0000313" key="3">
    <source>
        <dbReference type="Proteomes" id="UP000824088"/>
    </source>
</evidence>
<accession>A0A9D1HRZ9</accession>
<dbReference type="NCBIfam" id="NF003009">
    <property type="entry name" value="PRK03826.1"/>
    <property type="match status" value="1"/>
</dbReference>
<reference evidence="2" key="1">
    <citation type="submission" date="2020-10" db="EMBL/GenBank/DDBJ databases">
        <authorList>
            <person name="Gilroy R."/>
        </authorList>
    </citation>
    <scope>NUCLEOTIDE SEQUENCE</scope>
    <source>
        <strain evidence="2">1063</strain>
    </source>
</reference>
<dbReference type="SMART" id="SM00471">
    <property type="entry name" value="HDc"/>
    <property type="match status" value="1"/>
</dbReference>
<dbReference type="Proteomes" id="UP000824088">
    <property type="component" value="Unassembled WGS sequence"/>
</dbReference>
<organism evidence="2 3">
    <name type="scientific">Candidatus Limadaptatus stercorigallinarum</name>
    <dbReference type="NCBI Taxonomy" id="2840845"/>
    <lineage>
        <taxon>Bacteria</taxon>
        <taxon>Bacillati</taxon>
        <taxon>Bacillota</taxon>
        <taxon>Clostridia</taxon>
        <taxon>Eubacteriales</taxon>
        <taxon>Candidatus Limadaptatus</taxon>
    </lineage>
</organism>
<proteinExistence type="predicted"/>
<dbReference type="Pfam" id="PF12917">
    <property type="entry name" value="YfbR-like"/>
    <property type="match status" value="1"/>
</dbReference>
<dbReference type="EMBL" id="DVMN01000002">
    <property type="protein sequence ID" value="HIU20643.1"/>
    <property type="molecule type" value="Genomic_DNA"/>
</dbReference>
<dbReference type="InterPro" id="IPR003607">
    <property type="entry name" value="HD/PDEase_dom"/>
</dbReference>
<dbReference type="GO" id="GO:0002953">
    <property type="term" value="F:5'-deoxynucleotidase activity"/>
    <property type="evidence" value="ECO:0007669"/>
    <property type="project" value="UniProtKB-EC"/>
</dbReference>
<comment type="caution">
    <text evidence="2">The sequence shown here is derived from an EMBL/GenBank/DDBJ whole genome shotgun (WGS) entry which is preliminary data.</text>
</comment>
<feature type="domain" description="HD/PDEase" evidence="1">
    <location>
        <begin position="24"/>
        <end position="148"/>
    </location>
</feature>